<protein>
    <submittedName>
        <fullName evidence="3">Uncharacterized protein</fullName>
    </submittedName>
</protein>
<organism evidence="3 4">
    <name type="scientific">Mesotoga infera</name>
    <dbReference type="NCBI Taxonomy" id="1236046"/>
    <lineage>
        <taxon>Bacteria</taxon>
        <taxon>Thermotogati</taxon>
        <taxon>Thermotogota</taxon>
        <taxon>Thermotogae</taxon>
        <taxon>Kosmotogales</taxon>
        <taxon>Kosmotogaceae</taxon>
        <taxon>Mesotoga</taxon>
    </lineage>
</organism>
<feature type="region of interest" description="Disordered" evidence="1">
    <location>
        <begin position="229"/>
        <end position="248"/>
    </location>
</feature>
<dbReference type="KEGG" id="minf:MESINF_2416"/>
<keyword evidence="4" id="KW-1185">Reference proteome</keyword>
<feature type="transmembrane region" description="Helical" evidence="2">
    <location>
        <begin position="23"/>
        <end position="39"/>
    </location>
</feature>
<keyword evidence="2" id="KW-0472">Membrane</keyword>
<accession>A0A7Z7PPB0</accession>
<feature type="transmembrane region" description="Helical" evidence="2">
    <location>
        <begin position="71"/>
        <end position="88"/>
    </location>
</feature>
<dbReference type="Proteomes" id="UP000250796">
    <property type="component" value="Chromosome MESINF"/>
</dbReference>
<dbReference type="AlphaFoldDB" id="A0A7Z7PPB0"/>
<proteinExistence type="predicted"/>
<keyword evidence="2" id="KW-0812">Transmembrane</keyword>
<evidence type="ECO:0000256" key="2">
    <source>
        <dbReference type="SAM" id="Phobius"/>
    </source>
</evidence>
<feature type="transmembrane region" description="Helical" evidence="2">
    <location>
        <begin position="46"/>
        <end position="65"/>
    </location>
</feature>
<evidence type="ECO:0000256" key="1">
    <source>
        <dbReference type="SAM" id="MobiDB-lite"/>
    </source>
</evidence>
<keyword evidence="2" id="KW-1133">Transmembrane helix</keyword>
<sequence>MIALLLMAMIVVAASTRLFLGPLPYFLTSVPAFVLFTVLRRKVPYISLVIAPLLPIIVESIALMMANFRGGFLVGDIVCLVTALLGLGEERPKERMIRRLGLSGKGSRNMVLSLFYTFGRVERIEKVNMSQSYAMVNGGSFHFSVNIPGSGQVNMEIPLEDIEEVAVHQSTSSGDLYYPSLRDMFLPARNIKLVGKPKIQDYFLVVRVGEEAYTFYEEPRTVLELQEKIEKEKELPGRPKQSPGEPTA</sequence>
<reference evidence="3 4" key="1">
    <citation type="submission" date="2017-01" db="EMBL/GenBank/DDBJ databases">
        <authorList>
            <person name="Erauso G."/>
        </authorList>
    </citation>
    <scope>NUCLEOTIDE SEQUENCE [LARGE SCALE GENOMIC DNA]</scope>
    <source>
        <strain evidence="3">MESINF1</strain>
    </source>
</reference>
<evidence type="ECO:0000313" key="3">
    <source>
        <dbReference type="EMBL" id="SSC13856.1"/>
    </source>
</evidence>
<gene>
    <name evidence="3" type="ORF">MESINF_2416</name>
</gene>
<dbReference type="EMBL" id="LS974202">
    <property type="protein sequence ID" value="SSC13856.1"/>
    <property type="molecule type" value="Genomic_DNA"/>
</dbReference>
<name>A0A7Z7PPB0_9BACT</name>
<evidence type="ECO:0000313" key="4">
    <source>
        <dbReference type="Proteomes" id="UP000250796"/>
    </source>
</evidence>